<reference evidence="10" key="2">
    <citation type="submission" date="2023-02" db="EMBL/GenBank/DDBJ databases">
        <authorList>
            <consortium name="DOE Joint Genome Institute"/>
            <person name="Mondo S.J."/>
            <person name="Chang Y."/>
            <person name="Wang Y."/>
            <person name="Ahrendt S."/>
            <person name="Andreopoulos W."/>
            <person name="Barry K."/>
            <person name="Beard J."/>
            <person name="Benny G.L."/>
            <person name="Blankenship S."/>
            <person name="Bonito G."/>
            <person name="Cuomo C."/>
            <person name="Desiro A."/>
            <person name="Gervers K.A."/>
            <person name="Hundley H."/>
            <person name="Kuo A."/>
            <person name="LaButti K."/>
            <person name="Lang B.F."/>
            <person name="Lipzen A."/>
            <person name="O'Donnell K."/>
            <person name="Pangilinan J."/>
            <person name="Reynolds N."/>
            <person name="Sandor L."/>
            <person name="Smith M.W."/>
            <person name="Tsang A."/>
            <person name="Grigoriev I.V."/>
            <person name="Stajich J.E."/>
            <person name="Spatafora J.W."/>
        </authorList>
    </citation>
    <scope>NUCLEOTIDE SEQUENCE</scope>
    <source>
        <strain evidence="10">RSA 2281</strain>
    </source>
</reference>
<accession>A0AAD5K6G3</accession>
<name>A0AAD5K6G3_9FUNG</name>
<dbReference type="EMBL" id="JAIXMP010000020">
    <property type="protein sequence ID" value="KAI9257169.1"/>
    <property type="molecule type" value="Genomic_DNA"/>
</dbReference>
<evidence type="ECO:0000256" key="5">
    <source>
        <dbReference type="ARBA" id="ARBA00022989"/>
    </source>
</evidence>
<comment type="similarity">
    <text evidence="7">Belongs to the inorganic phosphate transporter (PiT) (TC 2.A.20) family.</text>
</comment>
<keyword evidence="9" id="KW-0732">Signal</keyword>
<dbReference type="GO" id="GO:0005315">
    <property type="term" value="F:phosphate transmembrane transporter activity"/>
    <property type="evidence" value="ECO:0007669"/>
    <property type="project" value="InterPro"/>
</dbReference>
<evidence type="ECO:0000256" key="1">
    <source>
        <dbReference type="ARBA" id="ARBA00004141"/>
    </source>
</evidence>
<feature type="transmembrane region" description="Helical" evidence="7">
    <location>
        <begin position="454"/>
        <end position="473"/>
    </location>
</feature>
<evidence type="ECO:0000256" key="2">
    <source>
        <dbReference type="ARBA" id="ARBA00022448"/>
    </source>
</evidence>
<organism evidence="10 11">
    <name type="scientific">Phascolomyces articulosus</name>
    <dbReference type="NCBI Taxonomy" id="60185"/>
    <lineage>
        <taxon>Eukaryota</taxon>
        <taxon>Fungi</taxon>
        <taxon>Fungi incertae sedis</taxon>
        <taxon>Mucoromycota</taxon>
        <taxon>Mucoromycotina</taxon>
        <taxon>Mucoromycetes</taxon>
        <taxon>Mucorales</taxon>
        <taxon>Lichtheimiaceae</taxon>
        <taxon>Phascolomyces</taxon>
    </lineage>
</organism>
<comment type="function">
    <text evidence="7">Sodium-phosphate symporter.</text>
</comment>
<evidence type="ECO:0000256" key="7">
    <source>
        <dbReference type="RuleBase" id="RU363058"/>
    </source>
</evidence>
<keyword evidence="3 7" id="KW-0592">Phosphate transport</keyword>
<feature type="transmembrane region" description="Helical" evidence="7">
    <location>
        <begin position="405"/>
        <end position="423"/>
    </location>
</feature>
<evidence type="ECO:0000256" key="3">
    <source>
        <dbReference type="ARBA" id="ARBA00022592"/>
    </source>
</evidence>
<reference evidence="10" key="1">
    <citation type="journal article" date="2022" name="IScience">
        <title>Evolution of zygomycete secretomes and the origins of terrestrial fungal ecologies.</title>
        <authorList>
            <person name="Chang Y."/>
            <person name="Wang Y."/>
            <person name="Mondo S."/>
            <person name="Ahrendt S."/>
            <person name="Andreopoulos W."/>
            <person name="Barry K."/>
            <person name="Beard J."/>
            <person name="Benny G.L."/>
            <person name="Blankenship S."/>
            <person name="Bonito G."/>
            <person name="Cuomo C."/>
            <person name="Desiro A."/>
            <person name="Gervers K.A."/>
            <person name="Hundley H."/>
            <person name="Kuo A."/>
            <person name="LaButti K."/>
            <person name="Lang B.F."/>
            <person name="Lipzen A."/>
            <person name="O'Donnell K."/>
            <person name="Pangilinan J."/>
            <person name="Reynolds N."/>
            <person name="Sandor L."/>
            <person name="Smith M.E."/>
            <person name="Tsang A."/>
            <person name="Grigoriev I.V."/>
            <person name="Stajich J.E."/>
            <person name="Spatafora J.W."/>
        </authorList>
    </citation>
    <scope>NUCLEOTIDE SEQUENCE</scope>
    <source>
        <strain evidence="10">RSA 2281</strain>
    </source>
</reference>
<comment type="caution">
    <text evidence="10">The sequence shown here is derived from an EMBL/GenBank/DDBJ whole genome shotgun (WGS) entry which is preliminary data.</text>
</comment>
<feature type="region of interest" description="Disordered" evidence="8">
    <location>
        <begin position="295"/>
        <end position="336"/>
    </location>
</feature>
<evidence type="ECO:0000256" key="8">
    <source>
        <dbReference type="SAM" id="MobiDB-lite"/>
    </source>
</evidence>
<dbReference type="Proteomes" id="UP001209540">
    <property type="component" value="Unassembled WGS sequence"/>
</dbReference>
<keyword evidence="5 7" id="KW-1133">Transmembrane helix</keyword>
<feature type="transmembrane region" description="Helical" evidence="7">
    <location>
        <begin position="147"/>
        <end position="169"/>
    </location>
</feature>
<dbReference type="PANTHER" id="PTHR11101">
    <property type="entry name" value="PHOSPHATE TRANSPORTER"/>
    <property type="match status" value="1"/>
</dbReference>
<evidence type="ECO:0000313" key="10">
    <source>
        <dbReference type="EMBL" id="KAI9257169.1"/>
    </source>
</evidence>
<feature type="compositionally biased region" description="Basic and acidic residues" evidence="8">
    <location>
        <begin position="295"/>
        <end position="314"/>
    </location>
</feature>
<sequence length="575" mass="62535">MMNPFDFTWIFGVTMVLAFADAFGIGANDVANAFATSVSSGSLTLLQAVICACFTEFLGALLLGNQVSDTIRSGIMPLDNFADEPEMLMLAMMCALFGSATWVLTASRFGWPVSTTHSIVGAIIGTGIAGFGADVVDWSFDGVGGIIASWFISPFASGLIAAIVYLIVKYGVLKRKESLKWGLYLVPVFFFVTSFIEAFYIIYKGAPGTQAAKMGIGAQVGIAFGIGGFFLVWSALFVVPWLRRRIIERESLRWYHVFVVHFISKRPRIDQDEEGKPSADFALPTDQDAAIVREEQENVDQKESDDSKKLEKSTSDAIAHQQDAESSDSNSQIKGPQHQIIEKVDENDILATPFYWGKLLSGTYLRKKAAFLLLHGVRKDVRNLNSPHLKNIHAAAVKYDNNTEYMFSFLQVLTALVFSFAHGSNDVSNAVGPLSAVHTIWTTATVGEKVPTPIWILAYGGIALDIGLATYGYHVMRRLGNNITYMTPSRGFSTELGAAITILTCSQAGIPVSSTHCATGATAAVGLCNGNLRAINWKMLAWCMFAWVLTLPIAGLIAGLTYSIIIYAPHFGMTV</sequence>
<evidence type="ECO:0000256" key="4">
    <source>
        <dbReference type="ARBA" id="ARBA00022692"/>
    </source>
</evidence>
<keyword evidence="11" id="KW-1185">Reference proteome</keyword>
<dbReference type="AlphaFoldDB" id="A0AAD5K6G3"/>
<evidence type="ECO:0000256" key="9">
    <source>
        <dbReference type="SAM" id="SignalP"/>
    </source>
</evidence>
<keyword evidence="4 7" id="KW-0812">Transmembrane</keyword>
<evidence type="ECO:0000313" key="11">
    <source>
        <dbReference type="Proteomes" id="UP001209540"/>
    </source>
</evidence>
<protein>
    <recommendedName>
        <fullName evidence="7">Phosphate transporter</fullName>
    </recommendedName>
</protein>
<feature type="transmembrane region" description="Helical" evidence="7">
    <location>
        <begin position="222"/>
        <end position="242"/>
    </location>
</feature>
<feature type="transmembrane region" description="Helical" evidence="7">
    <location>
        <begin position="45"/>
        <end position="64"/>
    </location>
</feature>
<feature type="transmembrane region" description="Helical" evidence="7">
    <location>
        <begin position="539"/>
        <end position="568"/>
    </location>
</feature>
<keyword evidence="2 7" id="KW-0813">Transport</keyword>
<feature type="signal peptide" evidence="9">
    <location>
        <begin position="1"/>
        <end position="22"/>
    </location>
</feature>
<proteinExistence type="inferred from homology"/>
<feature type="chain" id="PRO_5041936306" description="Phosphate transporter" evidence="9">
    <location>
        <begin position="23"/>
        <end position="575"/>
    </location>
</feature>
<evidence type="ECO:0000256" key="6">
    <source>
        <dbReference type="ARBA" id="ARBA00023136"/>
    </source>
</evidence>
<dbReference type="GO" id="GO:0016020">
    <property type="term" value="C:membrane"/>
    <property type="evidence" value="ECO:0007669"/>
    <property type="project" value="UniProtKB-SubCell"/>
</dbReference>
<dbReference type="PANTHER" id="PTHR11101:SF80">
    <property type="entry name" value="PHOSPHATE TRANSPORTER"/>
    <property type="match status" value="1"/>
</dbReference>
<comment type="subcellular location">
    <subcellularLocation>
        <location evidence="1 7">Membrane</location>
        <topology evidence="1 7">Multi-pass membrane protein</topology>
    </subcellularLocation>
</comment>
<dbReference type="InterPro" id="IPR001204">
    <property type="entry name" value="Phos_transporter"/>
</dbReference>
<dbReference type="GO" id="GO:0035435">
    <property type="term" value="P:phosphate ion transmembrane transport"/>
    <property type="evidence" value="ECO:0007669"/>
    <property type="project" value="TreeGrafter"/>
</dbReference>
<dbReference type="Pfam" id="PF01384">
    <property type="entry name" value="PHO4"/>
    <property type="match status" value="1"/>
</dbReference>
<feature type="transmembrane region" description="Helical" evidence="7">
    <location>
        <begin position="85"/>
        <end position="104"/>
    </location>
</feature>
<keyword evidence="6 7" id="KW-0472">Membrane</keyword>
<feature type="transmembrane region" description="Helical" evidence="7">
    <location>
        <begin position="181"/>
        <end position="202"/>
    </location>
</feature>
<gene>
    <name evidence="10" type="ORF">BDA99DRAFT_515731</name>
</gene>